<dbReference type="SUPFAM" id="SSF52047">
    <property type="entry name" value="RNI-like"/>
    <property type="match status" value="1"/>
</dbReference>
<dbReference type="PANTHER" id="PTHR47186">
    <property type="entry name" value="LEUCINE-RICH REPEAT-CONTAINING PROTEIN 57"/>
    <property type="match status" value="1"/>
</dbReference>
<name>A0ABR2G0B5_9ROSI</name>
<organism evidence="3 4">
    <name type="scientific">Hibiscus sabdariffa</name>
    <name type="common">roselle</name>
    <dbReference type="NCBI Taxonomy" id="183260"/>
    <lineage>
        <taxon>Eukaryota</taxon>
        <taxon>Viridiplantae</taxon>
        <taxon>Streptophyta</taxon>
        <taxon>Embryophyta</taxon>
        <taxon>Tracheophyta</taxon>
        <taxon>Spermatophyta</taxon>
        <taxon>Magnoliopsida</taxon>
        <taxon>eudicotyledons</taxon>
        <taxon>Gunneridae</taxon>
        <taxon>Pentapetalae</taxon>
        <taxon>rosids</taxon>
        <taxon>malvids</taxon>
        <taxon>Malvales</taxon>
        <taxon>Malvaceae</taxon>
        <taxon>Malvoideae</taxon>
        <taxon>Hibiscus</taxon>
    </lineage>
</organism>
<evidence type="ECO:0000259" key="2">
    <source>
        <dbReference type="Pfam" id="PF23598"/>
    </source>
</evidence>
<keyword evidence="1" id="KW-0677">Repeat</keyword>
<dbReference type="EMBL" id="JBBPBM010000004">
    <property type="protein sequence ID" value="KAK8589724.1"/>
    <property type="molecule type" value="Genomic_DNA"/>
</dbReference>
<proteinExistence type="predicted"/>
<dbReference type="Pfam" id="PF23598">
    <property type="entry name" value="LRR_14"/>
    <property type="match status" value="1"/>
</dbReference>
<accession>A0ABR2G0B5</accession>
<evidence type="ECO:0000313" key="4">
    <source>
        <dbReference type="Proteomes" id="UP001472677"/>
    </source>
</evidence>
<dbReference type="Gene3D" id="3.80.10.10">
    <property type="entry name" value="Ribonuclease Inhibitor"/>
    <property type="match status" value="1"/>
</dbReference>
<evidence type="ECO:0000256" key="1">
    <source>
        <dbReference type="ARBA" id="ARBA00022737"/>
    </source>
</evidence>
<sequence length="115" mass="13370">MLPKSIGKLHNLLTLDLKGSLVHEIPDEIRHLIKLQYLRAYSVDYHSRYTIDTDQGVRINGSVIGSLVSLEKLYYVDFCSENREHFDRELRRLKRLRKLGITKLKSDCGQLCVVL</sequence>
<evidence type="ECO:0000313" key="3">
    <source>
        <dbReference type="EMBL" id="KAK8589724.1"/>
    </source>
</evidence>
<reference evidence="3 4" key="1">
    <citation type="journal article" date="2024" name="G3 (Bethesda)">
        <title>Genome assembly of Hibiscus sabdariffa L. provides insights into metabolisms of medicinal natural products.</title>
        <authorList>
            <person name="Kim T."/>
        </authorList>
    </citation>
    <scope>NUCLEOTIDE SEQUENCE [LARGE SCALE GENOMIC DNA]</scope>
    <source>
        <strain evidence="3">TK-2024</strain>
        <tissue evidence="3">Old leaves</tissue>
    </source>
</reference>
<keyword evidence="4" id="KW-1185">Reference proteome</keyword>
<protein>
    <recommendedName>
        <fullName evidence="2">Disease resistance R13L4/SHOC-2-like LRR domain-containing protein</fullName>
    </recommendedName>
</protein>
<gene>
    <name evidence="3" type="ORF">V6N12_024115</name>
</gene>
<feature type="domain" description="Disease resistance R13L4/SHOC-2-like LRR" evidence="2">
    <location>
        <begin position="2"/>
        <end position="102"/>
    </location>
</feature>
<dbReference type="InterPro" id="IPR032675">
    <property type="entry name" value="LRR_dom_sf"/>
</dbReference>
<dbReference type="InterPro" id="IPR055414">
    <property type="entry name" value="LRR_R13L4/SHOC2-like"/>
</dbReference>
<dbReference type="PANTHER" id="PTHR47186:SF57">
    <property type="entry name" value="OS02G0478300 PROTEIN"/>
    <property type="match status" value="1"/>
</dbReference>
<dbReference type="Proteomes" id="UP001472677">
    <property type="component" value="Unassembled WGS sequence"/>
</dbReference>
<comment type="caution">
    <text evidence="3">The sequence shown here is derived from an EMBL/GenBank/DDBJ whole genome shotgun (WGS) entry which is preliminary data.</text>
</comment>